<dbReference type="Pfam" id="PF00181">
    <property type="entry name" value="Ribosomal_L2_N"/>
    <property type="match status" value="1"/>
</dbReference>
<evidence type="ECO:0000256" key="7">
    <source>
        <dbReference type="ARBA" id="ARBA00069872"/>
    </source>
</evidence>
<dbReference type="GO" id="GO:0032543">
    <property type="term" value="P:mitochondrial translation"/>
    <property type="evidence" value="ECO:0007669"/>
    <property type="project" value="TreeGrafter"/>
</dbReference>
<dbReference type="GO" id="GO:0016740">
    <property type="term" value="F:transferase activity"/>
    <property type="evidence" value="ECO:0007669"/>
    <property type="project" value="InterPro"/>
</dbReference>
<dbReference type="FunFam" id="4.10.950.10:FF:000001">
    <property type="entry name" value="50S ribosomal protein L2"/>
    <property type="match status" value="1"/>
</dbReference>
<dbReference type="InterPro" id="IPR012340">
    <property type="entry name" value="NA-bd_OB-fold"/>
</dbReference>
<dbReference type="Gene3D" id="2.30.30.30">
    <property type="match status" value="1"/>
</dbReference>
<organism evidence="11">
    <name type="scientific">Blastobotrys adeninivorans</name>
    <name type="common">Yeast</name>
    <name type="synonym">Arxula adeninivorans</name>
    <dbReference type="NCBI Taxonomy" id="409370"/>
    <lineage>
        <taxon>Eukaryota</taxon>
        <taxon>Fungi</taxon>
        <taxon>Dikarya</taxon>
        <taxon>Ascomycota</taxon>
        <taxon>Saccharomycotina</taxon>
        <taxon>Dipodascomycetes</taxon>
        <taxon>Dipodascales</taxon>
        <taxon>Trichomonascaceae</taxon>
        <taxon>Blastobotrys</taxon>
    </lineage>
</organism>
<comment type="subcellular location">
    <subcellularLocation>
        <location evidence="1">Mitochondrion</location>
    </subcellularLocation>
</comment>
<keyword evidence="3" id="KW-0689">Ribosomal protein</keyword>
<dbReference type="InterPro" id="IPR002171">
    <property type="entry name" value="Ribosomal_uL2"/>
</dbReference>
<dbReference type="Gene3D" id="2.40.50.140">
    <property type="entry name" value="Nucleic acid-binding proteins"/>
    <property type="match status" value="1"/>
</dbReference>
<feature type="compositionally biased region" description="Basic and acidic residues" evidence="8">
    <location>
        <begin position="386"/>
        <end position="397"/>
    </location>
</feature>
<keyword evidence="5" id="KW-0687">Ribonucleoprotein</keyword>
<reference evidence="11" key="1">
    <citation type="submission" date="2014-02" db="EMBL/GenBank/DDBJ databases">
        <authorList>
            <person name="Genoscope - CEA"/>
        </authorList>
    </citation>
    <scope>NUCLEOTIDE SEQUENCE</scope>
    <source>
        <strain evidence="11">LS3</strain>
    </source>
</reference>
<dbReference type="EMBL" id="HG937693">
    <property type="protein sequence ID" value="CDP35273.1"/>
    <property type="molecule type" value="Genomic_DNA"/>
</dbReference>
<evidence type="ECO:0000256" key="4">
    <source>
        <dbReference type="ARBA" id="ARBA00023128"/>
    </source>
</evidence>
<evidence type="ECO:0000256" key="2">
    <source>
        <dbReference type="ARBA" id="ARBA00005636"/>
    </source>
</evidence>
<dbReference type="InterPro" id="IPR014722">
    <property type="entry name" value="Rib_uL2_dom2"/>
</dbReference>
<dbReference type="SMART" id="SM01383">
    <property type="entry name" value="Ribosomal_L2"/>
    <property type="match status" value="1"/>
</dbReference>
<dbReference type="InterPro" id="IPR005880">
    <property type="entry name" value="Ribosomal_uL2_bac/org-type"/>
</dbReference>
<dbReference type="InterPro" id="IPR022666">
    <property type="entry name" value="Ribosomal_uL2_RNA-bd_dom"/>
</dbReference>
<dbReference type="SUPFAM" id="SSF50104">
    <property type="entry name" value="Translation proteins SH3-like domain"/>
    <property type="match status" value="1"/>
</dbReference>
<evidence type="ECO:0000259" key="9">
    <source>
        <dbReference type="SMART" id="SM01382"/>
    </source>
</evidence>
<feature type="domain" description="Large ribosomal subunit protein uL2 C-terminal" evidence="9">
    <location>
        <begin position="239"/>
        <end position="369"/>
    </location>
</feature>
<comment type="function">
    <text evidence="6">Component of the mitochondrial ribosome (mitoribosome), a dedicated translation machinery responsible for the synthesis of mitochondrial genome-encoded proteins, including at least some of the essential transmembrane subunits of the mitochondrial respiratory chain. The mitoribosomes are attached to the mitochondrial inner membrane and translation products are cotranslationally integrated into the membrane.</text>
</comment>
<evidence type="ECO:0000256" key="1">
    <source>
        <dbReference type="ARBA" id="ARBA00004173"/>
    </source>
</evidence>
<evidence type="ECO:0000256" key="3">
    <source>
        <dbReference type="ARBA" id="ARBA00022980"/>
    </source>
</evidence>
<dbReference type="SMART" id="SM01382">
    <property type="entry name" value="Ribosomal_L2_C"/>
    <property type="match status" value="1"/>
</dbReference>
<feature type="region of interest" description="Disordered" evidence="8">
    <location>
        <begin position="130"/>
        <end position="150"/>
    </location>
</feature>
<dbReference type="NCBIfam" id="TIGR01171">
    <property type="entry name" value="rplB_bact"/>
    <property type="match status" value="1"/>
</dbReference>
<feature type="region of interest" description="Disordered" evidence="8">
    <location>
        <begin position="318"/>
        <end position="397"/>
    </location>
</feature>
<evidence type="ECO:0000256" key="8">
    <source>
        <dbReference type="SAM" id="MobiDB-lite"/>
    </source>
</evidence>
<dbReference type="GO" id="GO:0003735">
    <property type="term" value="F:structural constituent of ribosome"/>
    <property type="evidence" value="ECO:0007669"/>
    <property type="project" value="InterPro"/>
</dbReference>
<comment type="similarity">
    <text evidence="2">Belongs to the universal ribosomal protein uL2 family.</text>
</comment>
<dbReference type="InterPro" id="IPR008991">
    <property type="entry name" value="Translation_prot_SH3-like_sf"/>
</dbReference>
<evidence type="ECO:0000313" key="11">
    <source>
        <dbReference type="EMBL" id="CDP35273.1"/>
    </source>
</evidence>
<reference evidence="11" key="2">
    <citation type="submission" date="2014-06" db="EMBL/GenBank/DDBJ databases">
        <title>The complete genome of Blastobotrys (Arxula) adeninivorans LS3 - a yeast of biotechnological interest.</title>
        <authorList>
            <person name="Kunze G."/>
            <person name="Gaillardin C."/>
            <person name="Czernicka M."/>
            <person name="Durrens P."/>
            <person name="Martin T."/>
            <person name="Boer E."/>
            <person name="Gabaldon T."/>
            <person name="Cruz J."/>
            <person name="Talla E."/>
            <person name="Marck C."/>
            <person name="Goffeau A."/>
            <person name="Barbe V."/>
            <person name="Baret P."/>
            <person name="Baronian K."/>
            <person name="Beier S."/>
            <person name="Bleykasten C."/>
            <person name="Bode R."/>
            <person name="Casaregola S."/>
            <person name="Despons L."/>
            <person name="Fairhead C."/>
            <person name="Giersberg M."/>
            <person name="Gierski P."/>
            <person name="Hahnel U."/>
            <person name="Hartmann A."/>
            <person name="Jankowska D."/>
            <person name="Jubin C."/>
            <person name="Jung P."/>
            <person name="Lafontaine I."/>
            <person name="Leh-Louis V."/>
            <person name="Lemaire M."/>
            <person name="Marcet-Houben M."/>
            <person name="Mascher M."/>
            <person name="Morel G."/>
            <person name="Richard G.-F."/>
            <person name="Riechen J."/>
            <person name="Sacerdot C."/>
            <person name="Sarkar A."/>
            <person name="Savel G."/>
            <person name="Schacherer J."/>
            <person name="Sherman D."/>
            <person name="Straub M.-L."/>
            <person name="Stein N."/>
            <person name="Thierry A."/>
            <person name="Trautwein-Schult A."/>
            <person name="Westhof E."/>
            <person name="Worch S."/>
            <person name="Dujon B."/>
            <person name="Souciet J.-L."/>
            <person name="Wincker P."/>
            <person name="Scholz U."/>
            <person name="Neuveglise N."/>
        </authorList>
    </citation>
    <scope>NUCLEOTIDE SEQUENCE</scope>
    <source>
        <strain evidence="11">LS3</strain>
    </source>
</reference>
<feature type="compositionally biased region" description="Basic residues" evidence="8">
    <location>
        <begin position="350"/>
        <end position="362"/>
    </location>
</feature>
<proteinExistence type="inferred from homology"/>
<dbReference type="Gene3D" id="4.10.950.10">
    <property type="entry name" value="Ribosomal protein L2, domain 3"/>
    <property type="match status" value="1"/>
</dbReference>
<feature type="domain" description="Large ribosomal subunit protein uL2 RNA-binding" evidence="10">
    <location>
        <begin position="136"/>
        <end position="212"/>
    </location>
</feature>
<dbReference type="PANTHER" id="PTHR13691:SF5">
    <property type="entry name" value="LARGE RIBOSOMAL SUBUNIT PROTEIN UL2M"/>
    <property type="match status" value="1"/>
</dbReference>
<feature type="compositionally biased region" description="Basic residues" evidence="8">
    <location>
        <begin position="318"/>
        <end position="332"/>
    </location>
</feature>
<dbReference type="SUPFAM" id="SSF50249">
    <property type="entry name" value="Nucleic acid-binding proteins"/>
    <property type="match status" value="1"/>
</dbReference>
<evidence type="ECO:0000259" key="10">
    <source>
        <dbReference type="SMART" id="SM01383"/>
    </source>
</evidence>
<dbReference type="PhylomeDB" id="A0A060T2U7"/>
<evidence type="ECO:0000256" key="6">
    <source>
        <dbReference type="ARBA" id="ARBA00037226"/>
    </source>
</evidence>
<accession>A0A060T2U7</accession>
<dbReference type="PANTHER" id="PTHR13691">
    <property type="entry name" value="RIBOSOMAL PROTEIN L2"/>
    <property type="match status" value="1"/>
</dbReference>
<gene>
    <name evidence="11" type="ORF">GNLVRS02_ARAD1C31548g</name>
</gene>
<keyword evidence="4" id="KW-0496">Mitochondrion</keyword>
<dbReference type="GO" id="GO:0005762">
    <property type="term" value="C:mitochondrial large ribosomal subunit"/>
    <property type="evidence" value="ECO:0007669"/>
    <property type="project" value="TreeGrafter"/>
</dbReference>
<dbReference type="InterPro" id="IPR014726">
    <property type="entry name" value="Ribosomal_uL2_dom3"/>
</dbReference>
<sequence length="397" mass="44602">MSKFHFSPLDFGSCVELQMLSIRSSLRPGVLARFRPALIRPYSTENENVNKQLKSLNSELEQISLVPLGQQANMTDLERQDAEVKRQLQLSKEVVKMKKLKPYSPSLRWWRHPIYPYLHRGTPVKQLTVPKKKKGGRNHHGKITVRHQGGGHKRRIRMVDFFRRDGGVKEVVRIEYDPNRSSHIALVKNANNGALSYITACVGMRAGDQVESFRSGIPQHIMDRMGGQTDPSILAAYTARKGNCLPLSMIPLGTVIHNIGITKDGPAKFCRAAGTYGRLYEKLPDKNRAVVRLRSGEYRYVALEACATVGIVSNPAHQHRSYGKAGRSRNRGIRPTVRGTAMNNVDHPHGGGRGKSKGRKHSQSPWGVLSKGGYKTRRGKNVNRMLVKDRPRGKEKR</sequence>
<dbReference type="GO" id="GO:0003723">
    <property type="term" value="F:RNA binding"/>
    <property type="evidence" value="ECO:0007669"/>
    <property type="project" value="InterPro"/>
</dbReference>
<dbReference type="InterPro" id="IPR022669">
    <property type="entry name" value="Ribosomal_uL2_C"/>
</dbReference>
<protein>
    <recommendedName>
        <fullName evidence="7">Large ribosomal subunit protein uL2m</fullName>
    </recommendedName>
</protein>
<dbReference type="AlphaFoldDB" id="A0A060T2U7"/>
<evidence type="ECO:0000256" key="5">
    <source>
        <dbReference type="ARBA" id="ARBA00023274"/>
    </source>
</evidence>
<dbReference type="FunFam" id="2.40.50.140:FF:000128">
    <property type="entry name" value="50S ribosomal protein L2"/>
    <property type="match status" value="1"/>
</dbReference>
<dbReference type="Pfam" id="PF03947">
    <property type="entry name" value="Ribosomal_L2_C"/>
    <property type="match status" value="1"/>
</dbReference>
<name>A0A060T2U7_BLAAD</name>